<evidence type="ECO:0000313" key="2">
    <source>
        <dbReference type="Proteomes" id="UP000053923"/>
    </source>
</evidence>
<dbReference type="RefSeq" id="WP_208614510.1">
    <property type="nucleotide sequence ID" value="NZ_LLZG01000054.1"/>
</dbReference>
<keyword evidence="2" id="KW-1185">Reference proteome</keyword>
<gene>
    <name evidence="1" type="ORF">ADL12_10185</name>
</gene>
<protein>
    <submittedName>
        <fullName evidence="1">Uncharacterized protein</fullName>
    </submittedName>
</protein>
<dbReference type="Proteomes" id="UP000053923">
    <property type="component" value="Unassembled WGS sequence"/>
</dbReference>
<proteinExistence type="predicted"/>
<dbReference type="EMBL" id="LLZG01000054">
    <property type="protein sequence ID" value="KUL42135.1"/>
    <property type="molecule type" value="Genomic_DNA"/>
</dbReference>
<accession>A0A0X3VBL9</accession>
<sequence>MSWNRRGGPGVKATRIKATDAQAVLAAAYLADVYNDRSELLVGIDVLLDELTYHPNPKRVPAFERALECLGYHL</sequence>
<organism evidence="1 2">
    <name type="scientific">Streptomyces regalis</name>
    <dbReference type="NCBI Taxonomy" id="68262"/>
    <lineage>
        <taxon>Bacteria</taxon>
        <taxon>Bacillati</taxon>
        <taxon>Actinomycetota</taxon>
        <taxon>Actinomycetes</taxon>
        <taxon>Kitasatosporales</taxon>
        <taxon>Streptomycetaceae</taxon>
        <taxon>Streptomyces</taxon>
    </lineage>
</organism>
<reference evidence="2" key="1">
    <citation type="submission" date="2015-10" db="EMBL/GenBank/DDBJ databases">
        <authorList>
            <person name="Ju K.-S."/>
            <person name="Doroghazi J.R."/>
            <person name="Metcalf W.W."/>
        </authorList>
    </citation>
    <scope>NUCLEOTIDE SEQUENCE [LARGE SCALE GENOMIC DNA]</scope>
    <source>
        <strain evidence="2">NRRL 3151</strain>
    </source>
</reference>
<dbReference type="AlphaFoldDB" id="A0A0X3VBL9"/>
<evidence type="ECO:0000313" key="1">
    <source>
        <dbReference type="EMBL" id="KUL42135.1"/>
    </source>
</evidence>
<name>A0A0X3VBL9_9ACTN</name>
<comment type="caution">
    <text evidence="1">The sequence shown here is derived from an EMBL/GenBank/DDBJ whole genome shotgun (WGS) entry which is preliminary data.</text>
</comment>